<sequence>MRNYYHILKFGRSKGHSISNKKWCHQSGSTRSQHLLPHPQKPSPPPPSHESIFSTSLIYENLKNIRDGTISQHGRHQHHARRLLTLNNLKFSDHEVLREPPDYLVLIKGRDVICASRSPKIEYWLPQSNLDLLLPQLDAGVFFCYKNMEDMTPEAVVNIIKNSLGVTLSTFYPLAGEIVPNSQGEPEVLCNNKGVEFVHAHADVEFKTIDLHHPDETVKGKLVPNVNCGVLSVQVTEFKCGTIIVSCAFDHRIVDAASINMFLVAWAEFARLRKISNVPSFRPSILNPRRPPHYNTIYDSLYVPVSSLPPPSLEEKLHSRIYYIRAKSINQLQSEASTTKETKRSKFQSFTAFVWKLIAQENPNATSRMGVVVSGREFLLPNHFGNILSVPYGMMSNQHLQEMPLTQVANKVHEFVSEVRTEEHFRGLIDWVELHRPEPAVARVYFKLKENDGEAVVVSSGQSLPINNDMNFGWGKPYLGSYHFPWGGQTGYITTMPSATKDGDWIVYAHLKQKHLDLIESKARHVFNPVTHSYLAFR</sequence>
<name>A0AAD8LCB7_TARER</name>
<keyword evidence="4" id="KW-1185">Reference proteome</keyword>
<dbReference type="Gene3D" id="3.30.559.10">
    <property type="entry name" value="Chloramphenicol acetyltransferase-like domain"/>
    <property type="match status" value="2"/>
</dbReference>
<dbReference type="PANTHER" id="PTHR31642">
    <property type="entry name" value="TRICHOTHECENE 3-O-ACETYLTRANSFERASE"/>
    <property type="match status" value="1"/>
</dbReference>
<feature type="compositionally biased region" description="Polar residues" evidence="2">
    <location>
        <begin position="17"/>
        <end position="32"/>
    </location>
</feature>
<evidence type="ECO:0000256" key="1">
    <source>
        <dbReference type="ARBA" id="ARBA00009861"/>
    </source>
</evidence>
<dbReference type="EMBL" id="JAUHHV010000001">
    <property type="protein sequence ID" value="KAK1437018.1"/>
    <property type="molecule type" value="Genomic_DNA"/>
</dbReference>
<protein>
    <submittedName>
        <fullName evidence="3">Uncharacterized protein</fullName>
    </submittedName>
</protein>
<accession>A0AAD8LCB7</accession>
<evidence type="ECO:0000256" key="2">
    <source>
        <dbReference type="SAM" id="MobiDB-lite"/>
    </source>
</evidence>
<proteinExistence type="inferred from homology"/>
<dbReference type="PANTHER" id="PTHR31642:SF272">
    <property type="entry name" value="ALCOHOL O-ACETYLTRANSFERASE"/>
    <property type="match status" value="1"/>
</dbReference>
<dbReference type="AlphaFoldDB" id="A0AAD8LCB7"/>
<organism evidence="3 4">
    <name type="scientific">Tagetes erecta</name>
    <name type="common">African marigold</name>
    <dbReference type="NCBI Taxonomy" id="13708"/>
    <lineage>
        <taxon>Eukaryota</taxon>
        <taxon>Viridiplantae</taxon>
        <taxon>Streptophyta</taxon>
        <taxon>Embryophyta</taxon>
        <taxon>Tracheophyta</taxon>
        <taxon>Spermatophyta</taxon>
        <taxon>Magnoliopsida</taxon>
        <taxon>eudicotyledons</taxon>
        <taxon>Gunneridae</taxon>
        <taxon>Pentapetalae</taxon>
        <taxon>asterids</taxon>
        <taxon>campanulids</taxon>
        <taxon>Asterales</taxon>
        <taxon>Asteraceae</taxon>
        <taxon>Asteroideae</taxon>
        <taxon>Heliantheae alliance</taxon>
        <taxon>Tageteae</taxon>
        <taxon>Tagetes</taxon>
    </lineage>
</organism>
<dbReference type="InterPro" id="IPR050317">
    <property type="entry name" value="Plant_Fungal_Acyltransferase"/>
</dbReference>
<reference evidence="3" key="1">
    <citation type="journal article" date="2023" name="bioRxiv">
        <title>Improved chromosome-level genome assembly for marigold (Tagetes erecta).</title>
        <authorList>
            <person name="Jiang F."/>
            <person name="Yuan L."/>
            <person name="Wang S."/>
            <person name="Wang H."/>
            <person name="Xu D."/>
            <person name="Wang A."/>
            <person name="Fan W."/>
        </authorList>
    </citation>
    <scope>NUCLEOTIDE SEQUENCE</scope>
    <source>
        <strain evidence="3">WSJ</strain>
        <tissue evidence="3">Leaf</tissue>
    </source>
</reference>
<feature type="compositionally biased region" description="Pro residues" evidence="2">
    <location>
        <begin position="39"/>
        <end position="48"/>
    </location>
</feature>
<comment type="similarity">
    <text evidence="1">Belongs to the plant acyltransferase family.</text>
</comment>
<feature type="region of interest" description="Disordered" evidence="2">
    <location>
        <begin position="17"/>
        <end position="50"/>
    </location>
</feature>
<dbReference type="GO" id="GO:0016747">
    <property type="term" value="F:acyltransferase activity, transferring groups other than amino-acyl groups"/>
    <property type="evidence" value="ECO:0007669"/>
    <property type="project" value="TreeGrafter"/>
</dbReference>
<dbReference type="InterPro" id="IPR023213">
    <property type="entry name" value="CAT-like_dom_sf"/>
</dbReference>
<dbReference type="Proteomes" id="UP001229421">
    <property type="component" value="Unassembled WGS sequence"/>
</dbReference>
<comment type="caution">
    <text evidence="3">The sequence shown here is derived from an EMBL/GenBank/DDBJ whole genome shotgun (WGS) entry which is preliminary data.</text>
</comment>
<evidence type="ECO:0000313" key="4">
    <source>
        <dbReference type="Proteomes" id="UP001229421"/>
    </source>
</evidence>
<dbReference type="Pfam" id="PF02458">
    <property type="entry name" value="Transferase"/>
    <property type="match status" value="1"/>
</dbReference>
<gene>
    <name evidence="3" type="ORF">QVD17_02803</name>
</gene>
<evidence type="ECO:0000313" key="3">
    <source>
        <dbReference type="EMBL" id="KAK1437018.1"/>
    </source>
</evidence>